<evidence type="ECO:0000256" key="3">
    <source>
        <dbReference type="SAM" id="SignalP"/>
    </source>
</evidence>
<reference evidence="5" key="2">
    <citation type="journal article" date="2024" name="Antonie Van Leeuwenhoek">
        <title>Roseihalotalea indica gen. nov., sp. nov., a halophilic Bacteroidetes from mesopelagic Southwest Indian Ocean with higher carbohydrate metabolic potential.</title>
        <authorList>
            <person name="Chen B."/>
            <person name="Zhang M."/>
            <person name="Lin D."/>
            <person name="Ye J."/>
            <person name="Tang K."/>
        </authorList>
    </citation>
    <scope>NUCLEOTIDE SEQUENCE</scope>
    <source>
        <strain evidence="5">TK19036</strain>
    </source>
</reference>
<dbReference type="AlphaFoldDB" id="A0AA49JIR9"/>
<dbReference type="EMBL" id="CP120682">
    <property type="protein sequence ID" value="WKN36507.1"/>
    <property type="molecule type" value="Genomic_DNA"/>
</dbReference>
<feature type="compositionally biased region" description="Basic and acidic residues" evidence="2">
    <location>
        <begin position="609"/>
        <end position="619"/>
    </location>
</feature>
<feature type="region of interest" description="Disordered" evidence="2">
    <location>
        <begin position="598"/>
        <end position="619"/>
    </location>
</feature>
<reference evidence="5" key="1">
    <citation type="journal article" date="2023" name="Comput. Struct. Biotechnol. J.">
        <title>Discovery of a novel marine Bacteroidetes with a rich repertoire of carbohydrate-active enzymes.</title>
        <authorList>
            <person name="Chen B."/>
            <person name="Liu G."/>
            <person name="Chen Q."/>
            <person name="Wang H."/>
            <person name="Liu L."/>
            <person name="Tang K."/>
        </authorList>
    </citation>
    <scope>NUCLEOTIDE SEQUENCE</scope>
    <source>
        <strain evidence="5">TK19036</strain>
    </source>
</reference>
<evidence type="ECO:0000256" key="1">
    <source>
        <dbReference type="SAM" id="Coils"/>
    </source>
</evidence>
<accession>A0AA49JIR9</accession>
<evidence type="ECO:0000313" key="5">
    <source>
        <dbReference type="EMBL" id="WKN36507.1"/>
    </source>
</evidence>
<evidence type="ECO:0000256" key="2">
    <source>
        <dbReference type="SAM" id="MobiDB-lite"/>
    </source>
</evidence>
<keyword evidence="1" id="KW-0175">Coiled coil</keyword>
<name>A0AA49JIR9_9BACT</name>
<feature type="chain" id="PRO_5041254997" evidence="3">
    <location>
        <begin position="23"/>
        <end position="619"/>
    </location>
</feature>
<keyword evidence="3" id="KW-0732">Signal</keyword>
<sequence>MRFIYFILGLLFCGALSGQLMAQSVGVGTNTPSSNAALHVVSQNNNQGILIPSLSTEQRTSADFVNNLSSEDNGLLVFDLTEKRFYFWSDDAWMPLVSGTLGQILEAGEGITINEQSQIVNIGDVDSTNDVTVQTVAAGDVTGIFANLQLSEQSVETTNLADNAVVSSKIADETILPDDLASPGAGKVLITTNAGTVFWENQTLFGETFLEFGNVYVGNAGNKPSAVDLRGEGNILIGGGTNVSVQEVKGDITMDGLANAELTSNSVASTEILDGSVTTIDIADEAITSVKILDGSISSADLSADAVGSGTIVNETILNEDIGVTAGIQVSKLEAMATGTIIFGNAGVPTIGAIGGAISVDETGAVTLNTLTAVDIDGGTIDNTPIGGTTPSTGDFTTLTAVDGNFTTLTATDGNGILNLNADNLAIGTLPSDRFPDLITAGTYGGGPNHVESITVDAKGRVTAVAFGPSPSDIRLKENIQELHYSPQNLNQLQAYHYTWKENQFGNKPQIGLIAQEVEKVYPELVQTRSDGYKGVNYEGLIPVLVEAAKAQQDSIHALQTQNQSLENKVAELEASLENQSQLLKALEAQVKELMNHLAATESPSVTETEAKDVRGTDR</sequence>
<gene>
    <name evidence="5" type="ORF">K4G66_29535</name>
</gene>
<dbReference type="InterPro" id="IPR030392">
    <property type="entry name" value="S74_ICA"/>
</dbReference>
<protein>
    <submittedName>
        <fullName evidence="5">Tail fiber domain-containing protein</fullName>
    </submittedName>
</protein>
<dbReference type="Pfam" id="PF13884">
    <property type="entry name" value="Peptidase_S74"/>
    <property type="match status" value="1"/>
</dbReference>
<feature type="coiled-coil region" evidence="1">
    <location>
        <begin position="549"/>
        <end position="597"/>
    </location>
</feature>
<dbReference type="PROSITE" id="PS51688">
    <property type="entry name" value="ICA"/>
    <property type="match status" value="1"/>
</dbReference>
<proteinExistence type="predicted"/>
<organism evidence="5">
    <name type="scientific">Roseihalotalea indica</name>
    <dbReference type="NCBI Taxonomy" id="2867963"/>
    <lineage>
        <taxon>Bacteria</taxon>
        <taxon>Pseudomonadati</taxon>
        <taxon>Bacteroidota</taxon>
        <taxon>Cytophagia</taxon>
        <taxon>Cytophagales</taxon>
        <taxon>Catalimonadaceae</taxon>
        <taxon>Roseihalotalea</taxon>
    </lineage>
</organism>
<feature type="domain" description="Peptidase S74" evidence="4">
    <location>
        <begin position="472"/>
        <end position="563"/>
    </location>
</feature>
<evidence type="ECO:0000259" key="4">
    <source>
        <dbReference type="PROSITE" id="PS51688"/>
    </source>
</evidence>
<feature type="signal peptide" evidence="3">
    <location>
        <begin position="1"/>
        <end position="22"/>
    </location>
</feature>